<dbReference type="InterPro" id="IPR036514">
    <property type="entry name" value="SGNH_hydro_sf"/>
</dbReference>
<dbReference type="eggNOG" id="ENOG502SUK1">
    <property type="taxonomic scope" value="Eukaryota"/>
</dbReference>
<protein>
    <recommendedName>
        <fullName evidence="4">SGNH hydrolase-type esterase domain-containing protein</fullName>
    </recommendedName>
</protein>
<gene>
    <name evidence="2" type="ORF">CHLNCDRAFT_140796</name>
</gene>
<dbReference type="AlphaFoldDB" id="E1Z683"/>
<feature type="region of interest" description="Disordered" evidence="1">
    <location>
        <begin position="306"/>
        <end position="357"/>
    </location>
</feature>
<evidence type="ECO:0000313" key="2">
    <source>
        <dbReference type="EMBL" id="EFN58605.1"/>
    </source>
</evidence>
<keyword evidence="3" id="KW-1185">Reference proteome</keyword>
<dbReference type="Proteomes" id="UP000008141">
    <property type="component" value="Unassembled WGS sequence"/>
</dbReference>
<feature type="region of interest" description="Disordered" evidence="1">
    <location>
        <begin position="500"/>
        <end position="540"/>
    </location>
</feature>
<dbReference type="EMBL" id="GL433837">
    <property type="protein sequence ID" value="EFN58605.1"/>
    <property type="molecule type" value="Genomic_DNA"/>
</dbReference>
<dbReference type="GeneID" id="17358266"/>
<evidence type="ECO:0000313" key="3">
    <source>
        <dbReference type="Proteomes" id="UP000008141"/>
    </source>
</evidence>
<feature type="compositionally biased region" description="Polar residues" evidence="1">
    <location>
        <begin position="528"/>
        <end position="540"/>
    </location>
</feature>
<feature type="compositionally biased region" description="Gly residues" evidence="1">
    <location>
        <begin position="500"/>
        <end position="526"/>
    </location>
</feature>
<dbReference type="Gene3D" id="3.40.50.1110">
    <property type="entry name" value="SGNH hydrolase"/>
    <property type="match status" value="1"/>
</dbReference>
<dbReference type="PANTHER" id="PTHR34407:SF1">
    <property type="entry name" value="SGNH HYDROLASE-TYPE ESTERASE DOMAIN-CONTAINING PROTEIN"/>
    <property type="match status" value="1"/>
</dbReference>
<name>E1Z683_CHLVA</name>
<evidence type="ECO:0008006" key="4">
    <source>
        <dbReference type="Google" id="ProtNLM"/>
    </source>
</evidence>
<dbReference type="RefSeq" id="XP_005850707.1">
    <property type="nucleotide sequence ID" value="XM_005850645.1"/>
</dbReference>
<dbReference type="STRING" id="554065.E1Z683"/>
<dbReference type="CDD" id="cd00229">
    <property type="entry name" value="SGNH_hydrolase"/>
    <property type="match status" value="1"/>
</dbReference>
<dbReference type="SUPFAM" id="SSF52266">
    <property type="entry name" value="SGNH hydrolase"/>
    <property type="match status" value="1"/>
</dbReference>
<accession>E1Z683</accession>
<organism evidence="3">
    <name type="scientific">Chlorella variabilis</name>
    <name type="common">Green alga</name>
    <dbReference type="NCBI Taxonomy" id="554065"/>
    <lineage>
        <taxon>Eukaryota</taxon>
        <taxon>Viridiplantae</taxon>
        <taxon>Chlorophyta</taxon>
        <taxon>core chlorophytes</taxon>
        <taxon>Trebouxiophyceae</taxon>
        <taxon>Chlorellales</taxon>
        <taxon>Chlorellaceae</taxon>
        <taxon>Chlorella clade</taxon>
        <taxon>Chlorella</taxon>
    </lineage>
</organism>
<dbReference type="KEGG" id="cvr:CHLNCDRAFT_140796"/>
<dbReference type="PANTHER" id="PTHR34407">
    <property type="entry name" value="EXPRESSED PROTEIN"/>
    <property type="match status" value="1"/>
</dbReference>
<sequence>MRRTWTLAGIAVPAARGGSATAHHLRLPPPPWRPILHPSQLQRGLAFYGSGGRIERVAAKLLAGRPIKAFTTGGSVTNGGGASSDATAYPARFFKFLNATFPHSGHVLANKAIGGATSAILSLCAEALIPPDADIVVAEFTFDEAGDLPFATPQRRAFEQLLRRLARLPGRPAVLVLHHYAWWLCAGDGAGAGLYYGPAEQQLSTLAQYYDMPSPSVRTAVWPQMRAGVAPFKVSHVLKGGQVSPQGAQLPVATPGTEAQYFFYDKVHPSDVGHQVMAELLAGVVMQAVENVAASSAAVAAAAAAPSASPDDDEGSTAGSGASSGKSSSSSSSSSSSGGETPDKEAELPPQMIPGNADISTTLCAMQEELKELGREMDGFRWCPERPNGTTLIDQNWGYCGLSIGEPGDTIVLELSTADTSEQAGKWATLYLGYLRSYEGMGLAKVACGGGCSCEETLVDAQWEQQASLTHMHDLKASLLLGVTQSAKCRVRLTIVDRSSGGGTQGAGTGGNSTEGAGPSSGGGGNSMQQDAGPSTTGGSKFQLTSVMVAHLPVVLDNRIAGRASGMAENG</sequence>
<reference evidence="2 3" key="1">
    <citation type="journal article" date="2010" name="Plant Cell">
        <title>The Chlorella variabilis NC64A genome reveals adaptation to photosymbiosis, coevolution with viruses, and cryptic sex.</title>
        <authorList>
            <person name="Blanc G."/>
            <person name="Duncan G."/>
            <person name="Agarkova I."/>
            <person name="Borodovsky M."/>
            <person name="Gurnon J."/>
            <person name="Kuo A."/>
            <person name="Lindquist E."/>
            <person name="Lucas S."/>
            <person name="Pangilinan J."/>
            <person name="Polle J."/>
            <person name="Salamov A."/>
            <person name="Terry A."/>
            <person name="Yamada T."/>
            <person name="Dunigan D.D."/>
            <person name="Grigoriev I.V."/>
            <person name="Claverie J.M."/>
            <person name="Van Etten J.L."/>
        </authorList>
    </citation>
    <scope>NUCLEOTIDE SEQUENCE [LARGE SCALE GENOMIC DNA]</scope>
    <source>
        <strain evidence="2 3">NC64A</strain>
    </source>
</reference>
<feature type="compositionally biased region" description="Low complexity" evidence="1">
    <location>
        <begin position="316"/>
        <end position="339"/>
    </location>
</feature>
<evidence type="ECO:0000256" key="1">
    <source>
        <dbReference type="SAM" id="MobiDB-lite"/>
    </source>
</evidence>
<proteinExistence type="predicted"/>
<dbReference type="InParanoid" id="E1Z683"/>
<dbReference type="OrthoDB" id="544608at2759"/>